<gene>
    <name evidence="3" type="ORF">CAMGR0001_0087</name>
</gene>
<keyword evidence="2" id="KW-0732">Signal</keyword>
<feature type="region of interest" description="Disordered" evidence="1">
    <location>
        <begin position="161"/>
        <end position="204"/>
    </location>
</feature>
<reference evidence="3 4" key="1">
    <citation type="submission" date="2009-07" db="EMBL/GenBank/DDBJ databases">
        <authorList>
            <person name="Madupu R."/>
            <person name="Sebastian Y."/>
            <person name="Durkin A.S."/>
            <person name="Torralba M."/>
            <person name="Methe B."/>
            <person name="Sutton G.G."/>
            <person name="Strausberg R.L."/>
            <person name="Nelson K.E."/>
        </authorList>
    </citation>
    <scope>NUCLEOTIDE SEQUENCE [LARGE SCALE GENOMIC DNA]</scope>
    <source>
        <strain evidence="3 4">RM3268</strain>
    </source>
</reference>
<dbReference type="AlphaFoldDB" id="C8PIA6"/>
<feature type="compositionally biased region" description="Polar residues" evidence="1">
    <location>
        <begin position="161"/>
        <end position="171"/>
    </location>
</feature>
<dbReference type="EMBL" id="ACYG01000025">
    <property type="protein sequence ID" value="EEV17496.1"/>
    <property type="molecule type" value="Genomic_DNA"/>
</dbReference>
<dbReference type="OrthoDB" id="5340273at2"/>
<name>C8PIA6_9BACT</name>
<evidence type="ECO:0000313" key="4">
    <source>
        <dbReference type="Proteomes" id="UP000005709"/>
    </source>
</evidence>
<feature type="signal peptide" evidence="2">
    <location>
        <begin position="1"/>
        <end position="17"/>
    </location>
</feature>
<evidence type="ECO:0008006" key="5">
    <source>
        <dbReference type="Google" id="ProtNLM"/>
    </source>
</evidence>
<evidence type="ECO:0000256" key="2">
    <source>
        <dbReference type="SAM" id="SignalP"/>
    </source>
</evidence>
<dbReference type="Proteomes" id="UP000005709">
    <property type="component" value="Unassembled WGS sequence"/>
</dbReference>
<feature type="compositionally biased region" description="Low complexity" evidence="1">
    <location>
        <begin position="172"/>
        <end position="198"/>
    </location>
</feature>
<feature type="chain" id="PRO_5002991340" description="AMIN domain-containing protein" evidence="2">
    <location>
        <begin position="18"/>
        <end position="396"/>
    </location>
</feature>
<proteinExistence type="predicted"/>
<accession>C8PIA6</accession>
<comment type="caution">
    <text evidence="3">The sequence shown here is derived from an EMBL/GenBank/DDBJ whole genome shotgun (WGS) entry which is preliminary data.</text>
</comment>
<dbReference type="RefSeq" id="WP_005871549.1">
    <property type="nucleotide sequence ID" value="NZ_ACYG01000025.1"/>
</dbReference>
<sequence length="396" mass="42373">MRKIFLLILGLCAFLNAENLNGVNSNATKSSIVVVKEQNSTDLAIKDPKTGAQSPNAKKQAVMKPETSKSPTVAMQKSAAEANSSVKASAAKKAVSAQLSQTEKKASVPKAGIGAPSQVIKTELNSSAQPSVAMLPPPDELPIVPEVSEPNSTIVQNFKAAQNSTAQNSTVQNSTAQQNAQSAPQNSNPAQSSAATPQNIPAPKNFTQQTFALPSDALTIESLIVRYRDDDGALHEKIVDINRSIDWHDDFVLSASAKPALHRALDVSVTSTDPNLQKQVSQSGITPSFAPRLELPLETLKFDDGLKFVIRKDSVQLITADDFKSSDANASGALEAEFWRQEIPLSGASFAVNIGGFSDINVTKEDGYYRIGVRSHEGNLSIRRKDGGYLIYKNSN</sequence>
<evidence type="ECO:0000256" key="1">
    <source>
        <dbReference type="SAM" id="MobiDB-lite"/>
    </source>
</evidence>
<evidence type="ECO:0000313" key="3">
    <source>
        <dbReference type="EMBL" id="EEV17496.1"/>
    </source>
</evidence>
<organism evidence="3 4">
    <name type="scientific">Campylobacter gracilis RM3268</name>
    <dbReference type="NCBI Taxonomy" id="553220"/>
    <lineage>
        <taxon>Bacteria</taxon>
        <taxon>Pseudomonadati</taxon>
        <taxon>Campylobacterota</taxon>
        <taxon>Epsilonproteobacteria</taxon>
        <taxon>Campylobacterales</taxon>
        <taxon>Campylobacteraceae</taxon>
        <taxon>Campylobacter</taxon>
    </lineage>
</organism>
<feature type="region of interest" description="Disordered" evidence="1">
    <location>
        <begin position="44"/>
        <end position="80"/>
    </location>
</feature>
<dbReference type="STRING" id="824.CGRAC_0093"/>
<protein>
    <recommendedName>
        <fullName evidence="5">AMIN domain-containing protein</fullName>
    </recommendedName>
</protein>
<keyword evidence="4" id="KW-1185">Reference proteome</keyword>